<dbReference type="InterPro" id="IPR050563">
    <property type="entry name" value="4-hydroxybenzoyl-CoA_TE"/>
</dbReference>
<organism evidence="3 4">
    <name type="scientific">Noviherbaspirillum suwonense</name>
    <dbReference type="NCBI Taxonomy" id="1224511"/>
    <lineage>
        <taxon>Bacteria</taxon>
        <taxon>Pseudomonadati</taxon>
        <taxon>Pseudomonadota</taxon>
        <taxon>Betaproteobacteria</taxon>
        <taxon>Burkholderiales</taxon>
        <taxon>Oxalobacteraceae</taxon>
        <taxon>Noviherbaspirillum</taxon>
    </lineage>
</organism>
<protein>
    <submittedName>
        <fullName evidence="3">Acyl-CoA thioester hydrolase</fullName>
    </submittedName>
</protein>
<accession>A0ABY1QSV9</accession>
<comment type="caution">
    <text evidence="3">The sequence shown here is derived from an EMBL/GenBank/DDBJ whole genome shotgun (WGS) entry which is preliminary data.</text>
</comment>
<evidence type="ECO:0000313" key="3">
    <source>
        <dbReference type="EMBL" id="SMP78154.1"/>
    </source>
</evidence>
<dbReference type="Proteomes" id="UP001158049">
    <property type="component" value="Unassembled WGS sequence"/>
</dbReference>
<dbReference type="InterPro" id="IPR029069">
    <property type="entry name" value="HotDog_dom_sf"/>
</dbReference>
<name>A0ABY1QSV9_9BURK</name>
<gene>
    <name evidence="3" type="ORF">SAMN06295970_1287</name>
</gene>
<keyword evidence="2 3" id="KW-0378">Hydrolase</keyword>
<evidence type="ECO:0000256" key="1">
    <source>
        <dbReference type="ARBA" id="ARBA00005953"/>
    </source>
</evidence>
<dbReference type="EMBL" id="FXUL01000028">
    <property type="protein sequence ID" value="SMP78154.1"/>
    <property type="molecule type" value="Genomic_DNA"/>
</dbReference>
<sequence length="152" mass="17349">MKPETKNRSDYRHFHPITTRWADNDAYGHVNNVMYYSWFDTVVNQFLIVNDVLDIERSPVIGLVVETHCNYFSSVAFPDRVTAGLRVTKLGNASVRYEIGIFRDDDEQAAACGYLVHVYVGRESRRPAGIPDPMRRLLRTVLVEAEPTEAGE</sequence>
<dbReference type="CDD" id="cd00586">
    <property type="entry name" value="4HBT"/>
    <property type="match status" value="1"/>
</dbReference>
<reference evidence="3 4" key="1">
    <citation type="submission" date="2017-05" db="EMBL/GenBank/DDBJ databases">
        <authorList>
            <person name="Varghese N."/>
            <person name="Submissions S."/>
        </authorList>
    </citation>
    <scope>NUCLEOTIDE SEQUENCE [LARGE SCALE GENOMIC DNA]</scope>
    <source>
        <strain evidence="3 4">DSM 26001</strain>
    </source>
</reference>
<evidence type="ECO:0000256" key="2">
    <source>
        <dbReference type="ARBA" id="ARBA00022801"/>
    </source>
</evidence>
<dbReference type="Gene3D" id="3.10.129.10">
    <property type="entry name" value="Hotdog Thioesterase"/>
    <property type="match status" value="1"/>
</dbReference>
<dbReference type="GO" id="GO:0016787">
    <property type="term" value="F:hydrolase activity"/>
    <property type="evidence" value="ECO:0007669"/>
    <property type="project" value="UniProtKB-KW"/>
</dbReference>
<evidence type="ECO:0000313" key="4">
    <source>
        <dbReference type="Proteomes" id="UP001158049"/>
    </source>
</evidence>
<dbReference type="Pfam" id="PF13279">
    <property type="entry name" value="4HBT_2"/>
    <property type="match status" value="1"/>
</dbReference>
<dbReference type="PANTHER" id="PTHR31793">
    <property type="entry name" value="4-HYDROXYBENZOYL-COA THIOESTERASE FAMILY MEMBER"/>
    <property type="match status" value="1"/>
</dbReference>
<comment type="similarity">
    <text evidence="1">Belongs to the 4-hydroxybenzoyl-CoA thioesterase family.</text>
</comment>
<dbReference type="SUPFAM" id="SSF54637">
    <property type="entry name" value="Thioesterase/thiol ester dehydrase-isomerase"/>
    <property type="match status" value="1"/>
</dbReference>
<keyword evidence="4" id="KW-1185">Reference proteome</keyword>
<proteinExistence type="inferred from homology"/>
<dbReference type="RefSeq" id="WP_283445038.1">
    <property type="nucleotide sequence ID" value="NZ_FXUL01000028.1"/>
</dbReference>
<dbReference type="PANTHER" id="PTHR31793:SF27">
    <property type="entry name" value="NOVEL THIOESTERASE SUPERFAMILY DOMAIN AND SAPOSIN A-TYPE DOMAIN CONTAINING PROTEIN (0610012H03RIK)"/>
    <property type="match status" value="1"/>
</dbReference>